<accession>A0A8J6LLG3</accession>
<protein>
    <submittedName>
        <fullName evidence="1">Uncharacterized protein</fullName>
    </submittedName>
</protein>
<sequence length="69" mass="8167">MNRQWRRLLASGLVGAVLSLMMKRSRQRTTTVGRRTFKAWVGPFLSSLIRGMSKEGLWRRLLPLRRRIR</sequence>
<evidence type="ECO:0000313" key="2">
    <source>
        <dbReference type="Proteomes" id="UP000657177"/>
    </source>
</evidence>
<reference evidence="1" key="1">
    <citation type="submission" date="2020-06" db="EMBL/GenBank/DDBJ databases">
        <title>Novel chitinolytic bacterium.</title>
        <authorList>
            <person name="Ungkulpasvich U."/>
            <person name="Kosugi A."/>
            <person name="Uke A."/>
        </authorList>
    </citation>
    <scope>NUCLEOTIDE SEQUENCE</scope>
    <source>
        <strain evidence="1">UUS1-1</strain>
    </source>
</reference>
<evidence type="ECO:0000313" key="1">
    <source>
        <dbReference type="EMBL" id="MBA2132078.1"/>
    </source>
</evidence>
<gene>
    <name evidence="1" type="ORF">G5B42_00695</name>
</gene>
<dbReference type="EMBL" id="JAAKDE010000001">
    <property type="protein sequence ID" value="MBA2132078.1"/>
    <property type="molecule type" value="Genomic_DNA"/>
</dbReference>
<keyword evidence="2" id="KW-1185">Reference proteome</keyword>
<name>A0A8J6LLG3_9FIRM</name>
<proteinExistence type="predicted"/>
<organism evidence="1 2">
    <name type="scientific">Capillibacterium thermochitinicola</name>
    <dbReference type="NCBI Taxonomy" id="2699427"/>
    <lineage>
        <taxon>Bacteria</taxon>
        <taxon>Bacillati</taxon>
        <taxon>Bacillota</taxon>
        <taxon>Capillibacterium</taxon>
    </lineage>
</organism>
<dbReference type="AlphaFoldDB" id="A0A8J6LLG3"/>
<comment type="caution">
    <text evidence="1">The sequence shown here is derived from an EMBL/GenBank/DDBJ whole genome shotgun (WGS) entry which is preliminary data.</text>
</comment>
<dbReference type="RefSeq" id="WP_181338512.1">
    <property type="nucleotide sequence ID" value="NZ_JAAKDE010000001.1"/>
</dbReference>
<dbReference type="Proteomes" id="UP000657177">
    <property type="component" value="Unassembled WGS sequence"/>
</dbReference>